<dbReference type="InterPro" id="IPR003849">
    <property type="entry name" value="Preprotein_translocase_YajC"/>
</dbReference>
<feature type="transmembrane region" description="Helical" evidence="11">
    <location>
        <begin position="24"/>
        <end position="43"/>
    </location>
</feature>
<dbReference type="PANTHER" id="PTHR33909">
    <property type="entry name" value="SEC TRANSLOCON ACCESSORY COMPLEX SUBUNIT YAJC"/>
    <property type="match status" value="1"/>
</dbReference>
<protein>
    <recommendedName>
        <fullName evidence="3">Sec translocon accessory complex subunit YajC</fullName>
    </recommendedName>
</protein>
<comment type="subcellular location">
    <subcellularLocation>
        <location evidence="1">Cell membrane</location>
        <topology evidence="1">Single-pass membrane protein</topology>
    </subcellularLocation>
</comment>
<reference evidence="12 13" key="1">
    <citation type="submission" date="2019-03" db="EMBL/GenBank/DDBJ databases">
        <title>Genomic Encyclopedia of Type Strains, Phase IV (KMG-IV): sequencing the most valuable type-strain genomes for metagenomic binning, comparative biology and taxonomic classification.</title>
        <authorList>
            <person name="Goeker M."/>
        </authorList>
    </citation>
    <scope>NUCLEOTIDE SEQUENCE [LARGE SCALE GENOMIC DNA]</scope>
    <source>
        <strain evidence="12 13">DSM 24591</strain>
    </source>
</reference>
<dbReference type="GO" id="GO:0015031">
    <property type="term" value="P:protein transport"/>
    <property type="evidence" value="ECO:0007669"/>
    <property type="project" value="UniProtKB-KW"/>
</dbReference>
<dbReference type="EMBL" id="SMAJ01000001">
    <property type="protein sequence ID" value="TCT10800.1"/>
    <property type="molecule type" value="Genomic_DNA"/>
</dbReference>
<evidence type="ECO:0000256" key="10">
    <source>
        <dbReference type="ARBA" id="ARBA00023136"/>
    </source>
</evidence>
<dbReference type="RefSeq" id="WP_132579242.1">
    <property type="nucleotide sequence ID" value="NZ_SMAJ01000001.1"/>
</dbReference>
<comment type="caution">
    <text evidence="12">The sequence shown here is derived from an EMBL/GenBank/DDBJ whole genome shotgun (WGS) entry which is preliminary data.</text>
</comment>
<evidence type="ECO:0000256" key="6">
    <source>
        <dbReference type="ARBA" id="ARBA00022692"/>
    </source>
</evidence>
<evidence type="ECO:0000256" key="5">
    <source>
        <dbReference type="ARBA" id="ARBA00022475"/>
    </source>
</evidence>
<accession>A0A4R3MB95</accession>
<evidence type="ECO:0000313" key="13">
    <source>
        <dbReference type="Proteomes" id="UP000295525"/>
    </source>
</evidence>
<dbReference type="NCBIfam" id="TIGR00739">
    <property type="entry name" value="yajC"/>
    <property type="match status" value="1"/>
</dbReference>
<dbReference type="PANTHER" id="PTHR33909:SF1">
    <property type="entry name" value="SEC TRANSLOCON ACCESSORY COMPLEX SUBUNIT YAJC"/>
    <property type="match status" value="1"/>
</dbReference>
<keyword evidence="13" id="KW-1185">Reference proteome</keyword>
<dbReference type="PRINTS" id="PR01853">
    <property type="entry name" value="YAJCTRNLCASE"/>
</dbReference>
<dbReference type="OrthoDB" id="9811406at2"/>
<comment type="similarity">
    <text evidence="2">Belongs to the YajC family.</text>
</comment>
<name>A0A4R3MB95_9BURK</name>
<keyword evidence="7" id="KW-0653">Protein transport</keyword>
<dbReference type="Proteomes" id="UP000295525">
    <property type="component" value="Unassembled WGS sequence"/>
</dbReference>
<dbReference type="GO" id="GO:0005886">
    <property type="term" value="C:plasma membrane"/>
    <property type="evidence" value="ECO:0007669"/>
    <property type="project" value="UniProtKB-SubCell"/>
</dbReference>
<dbReference type="SMART" id="SM01323">
    <property type="entry name" value="YajC"/>
    <property type="match status" value="1"/>
</dbReference>
<keyword evidence="9" id="KW-0811">Translocation</keyword>
<keyword evidence="6 11" id="KW-0812">Transmembrane</keyword>
<evidence type="ECO:0000313" key="12">
    <source>
        <dbReference type="EMBL" id="TCT10800.1"/>
    </source>
</evidence>
<keyword evidence="5" id="KW-1003">Cell membrane</keyword>
<dbReference type="AlphaFoldDB" id="A0A4R3MB95"/>
<evidence type="ECO:0000256" key="1">
    <source>
        <dbReference type="ARBA" id="ARBA00004162"/>
    </source>
</evidence>
<proteinExistence type="inferred from homology"/>
<evidence type="ECO:0000256" key="9">
    <source>
        <dbReference type="ARBA" id="ARBA00023010"/>
    </source>
</evidence>
<keyword evidence="4" id="KW-0813">Transport</keyword>
<evidence type="ECO:0000256" key="8">
    <source>
        <dbReference type="ARBA" id="ARBA00022989"/>
    </source>
</evidence>
<dbReference type="Pfam" id="PF02699">
    <property type="entry name" value="YajC"/>
    <property type="match status" value="1"/>
</dbReference>
<evidence type="ECO:0000256" key="11">
    <source>
        <dbReference type="SAM" id="Phobius"/>
    </source>
</evidence>
<organism evidence="12 13">
    <name type="scientific">Paralcaligenes ureilyticus</name>
    <dbReference type="NCBI Taxonomy" id="627131"/>
    <lineage>
        <taxon>Bacteria</taxon>
        <taxon>Pseudomonadati</taxon>
        <taxon>Pseudomonadota</taxon>
        <taxon>Betaproteobacteria</taxon>
        <taxon>Burkholderiales</taxon>
        <taxon>Alcaligenaceae</taxon>
        <taxon>Paralcaligenes</taxon>
    </lineage>
</organism>
<evidence type="ECO:0000256" key="4">
    <source>
        <dbReference type="ARBA" id="ARBA00022448"/>
    </source>
</evidence>
<keyword evidence="10 11" id="KW-0472">Membrane</keyword>
<evidence type="ECO:0000256" key="3">
    <source>
        <dbReference type="ARBA" id="ARBA00014962"/>
    </source>
</evidence>
<gene>
    <name evidence="12" type="ORF">EDC26_10116</name>
</gene>
<evidence type="ECO:0000256" key="2">
    <source>
        <dbReference type="ARBA" id="ARBA00006742"/>
    </source>
</evidence>
<evidence type="ECO:0000256" key="7">
    <source>
        <dbReference type="ARBA" id="ARBA00022927"/>
    </source>
</evidence>
<keyword evidence="8 11" id="KW-1133">Transmembrane helix</keyword>
<sequence>MLAVDTLTLVTAQAAGTAAGGENALLGMLPIILMFVILYFLMIRPQMKKQKEHRNMVAALSKGDEVITSGGLLGKVTKMGDNYITVDISTVADKPIETIVQRAAVTAVLPKGTIKAL</sequence>